<reference evidence="1" key="1">
    <citation type="submission" date="2014-12" db="EMBL/GenBank/DDBJ databases">
        <title>Insight into the proteome of Arion vulgaris.</title>
        <authorList>
            <person name="Aradska J."/>
            <person name="Bulat T."/>
            <person name="Smidak R."/>
            <person name="Sarate P."/>
            <person name="Gangsoo J."/>
            <person name="Sialana F."/>
            <person name="Bilban M."/>
            <person name="Lubec G."/>
        </authorList>
    </citation>
    <scope>NUCLEOTIDE SEQUENCE</scope>
    <source>
        <tissue evidence="1">Skin</tissue>
    </source>
</reference>
<protein>
    <submittedName>
        <fullName evidence="1">Uncharacterized protein</fullName>
    </submittedName>
</protein>
<sequence>VNDTINDYCGLVSLSTGHNSMACRLSKSISAFGTPEMVLLSKDPDVWLIKAPVEADR</sequence>
<dbReference type="AlphaFoldDB" id="A0A0B7A3F4"/>
<dbReference type="EMBL" id="HACG01028312">
    <property type="protein sequence ID" value="CEK75177.1"/>
    <property type="molecule type" value="Transcribed_RNA"/>
</dbReference>
<accession>A0A0B7A3F4</accession>
<organism evidence="1">
    <name type="scientific">Arion vulgaris</name>
    <dbReference type="NCBI Taxonomy" id="1028688"/>
    <lineage>
        <taxon>Eukaryota</taxon>
        <taxon>Metazoa</taxon>
        <taxon>Spiralia</taxon>
        <taxon>Lophotrochozoa</taxon>
        <taxon>Mollusca</taxon>
        <taxon>Gastropoda</taxon>
        <taxon>Heterobranchia</taxon>
        <taxon>Euthyneura</taxon>
        <taxon>Panpulmonata</taxon>
        <taxon>Eupulmonata</taxon>
        <taxon>Stylommatophora</taxon>
        <taxon>Helicina</taxon>
        <taxon>Arionoidea</taxon>
        <taxon>Arionidae</taxon>
        <taxon>Arion</taxon>
    </lineage>
</organism>
<evidence type="ECO:0000313" key="1">
    <source>
        <dbReference type="EMBL" id="CEK75177.1"/>
    </source>
</evidence>
<proteinExistence type="predicted"/>
<name>A0A0B7A3F4_9EUPU</name>
<feature type="non-terminal residue" evidence="1">
    <location>
        <position position="1"/>
    </location>
</feature>
<gene>
    <name evidence="1" type="primary">ORF94375</name>
</gene>